<dbReference type="Gene3D" id="2.60.40.10">
    <property type="entry name" value="Immunoglobulins"/>
    <property type="match status" value="1"/>
</dbReference>
<dbReference type="PROSITE" id="PS51379">
    <property type="entry name" value="4FE4S_FER_2"/>
    <property type="match status" value="1"/>
</dbReference>
<feature type="transmembrane region" description="Helical" evidence="7">
    <location>
        <begin position="84"/>
        <end position="105"/>
    </location>
</feature>
<evidence type="ECO:0000313" key="10">
    <source>
        <dbReference type="Proteomes" id="UP000223749"/>
    </source>
</evidence>
<feature type="transmembrane region" description="Helical" evidence="7">
    <location>
        <begin position="333"/>
        <end position="352"/>
    </location>
</feature>
<keyword evidence="5" id="KW-0408">Iron</keyword>
<dbReference type="InterPro" id="IPR017900">
    <property type="entry name" value="4Fe4S_Fe_S_CS"/>
</dbReference>
<dbReference type="SUPFAM" id="SSF54862">
    <property type="entry name" value="4Fe-4S ferredoxins"/>
    <property type="match status" value="1"/>
</dbReference>
<dbReference type="InterPro" id="IPR017896">
    <property type="entry name" value="4Fe4S_Fe-S-bd"/>
</dbReference>
<keyword evidence="6" id="KW-0411">Iron-sulfur</keyword>
<evidence type="ECO:0000256" key="6">
    <source>
        <dbReference type="ARBA" id="ARBA00023014"/>
    </source>
</evidence>
<dbReference type="EMBL" id="CP024091">
    <property type="protein sequence ID" value="ATP56122.1"/>
    <property type="molecule type" value="Genomic_DNA"/>
</dbReference>
<accession>A0A2D1U3C2</accession>
<evidence type="ECO:0000256" key="2">
    <source>
        <dbReference type="ARBA" id="ARBA00022485"/>
    </source>
</evidence>
<dbReference type="Pfam" id="PF13746">
    <property type="entry name" value="Fer4_18"/>
    <property type="match status" value="1"/>
</dbReference>
<proteinExistence type="predicted"/>
<dbReference type="InterPro" id="IPR051684">
    <property type="entry name" value="Electron_Trans/Redox"/>
</dbReference>
<dbReference type="InterPro" id="IPR013783">
    <property type="entry name" value="Ig-like_fold"/>
</dbReference>
<keyword evidence="3" id="KW-0479">Metal-binding</keyword>
<reference evidence="9 10" key="1">
    <citation type="submission" date="2017-10" db="EMBL/GenBank/DDBJ databases">
        <title>Whole genome of Pedobacter ginsengisoli T01R-27 isolated from tomato rhizosphere.</title>
        <authorList>
            <person name="Weon H.-Y."/>
            <person name="Lee S.A."/>
            <person name="Sang M.K."/>
            <person name="Song J."/>
        </authorList>
    </citation>
    <scope>NUCLEOTIDE SEQUENCE [LARGE SCALE GENOMIC DNA]</scope>
    <source>
        <strain evidence="9 10">T01R-27</strain>
    </source>
</reference>
<feature type="transmembrane region" description="Helical" evidence="7">
    <location>
        <begin position="37"/>
        <end position="55"/>
    </location>
</feature>
<keyword evidence="4" id="KW-0249">Electron transport</keyword>
<dbReference type="GO" id="GO:0051539">
    <property type="term" value="F:4 iron, 4 sulfur cluster binding"/>
    <property type="evidence" value="ECO:0007669"/>
    <property type="project" value="UniProtKB-KW"/>
</dbReference>
<dbReference type="AlphaFoldDB" id="A0A2D1U3C2"/>
<evidence type="ECO:0000256" key="7">
    <source>
        <dbReference type="SAM" id="Phobius"/>
    </source>
</evidence>
<dbReference type="RefSeq" id="WP_099438064.1">
    <property type="nucleotide sequence ID" value="NZ_CP024091.1"/>
</dbReference>
<evidence type="ECO:0000259" key="8">
    <source>
        <dbReference type="PROSITE" id="PS51379"/>
    </source>
</evidence>
<dbReference type="NCBIfam" id="TIGR02745">
    <property type="entry name" value="ccoG_rdxA_fixG"/>
    <property type="match status" value="1"/>
</dbReference>
<feature type="domain" description="4Fe-4S ferredoxin-type" evidence="8">
    <location>
        <begin position="255"/>
        <end position="284"/>
    </location>
</feature>
<dbReference type="PROSITE" id="PS00198">
    <property type="entry name" value="4FE4S_FER_1"/>
    <property type="match status" value="1"/>
</dbReference>
<evidence type="ECO:0000256" key="3">
    <source>
        <dbReference type="ARBA" id="ARBA00022723"/>
    </source>
</evidence>
<dbReference type="Gene3D" id="3.30.70.20">
    <property type="match status" value="1"/>
</dbReference>
<feature type="transmembrane region" description="Helical" evidence="7">
    <location>
        <begin position="190"/>
        <end position="211"/>
    </location>
</feature>
<name>A0A2D1U3C2_9SPHI</name>
<evidence type="ECO:0000313" key="9">
    <source>
        <dbReference type="EMBL" id="ATP56122.1"/>
    </source>
</evidence>
<keyword evidence="7" id="KW-0472">Membrane</keyword>
<dbReference type="OrthoDB" id="9811700at2"/>
<feature type="transmembrane region" description="Helical" evidence="7">
    <location>
        <begin position="160"/>
        <end position="178"/>
    </location>
</feature>
<sequence>MSQTPAHFRDQLSTLTDDGSKRKWIYPRILKGSLYKYRSAVSYFFLLLLFSAPFVKLNGEQLVLLNVLERKFVFFGIVFWPQDFYLFALALLIFIIFIVLFTVIFGRVFCGWACPQTIFLEMVFRKIENWIEGDHNQQKKLDAAPLSFNKLLKKTLKHSIFFCISFLISNNFLAYLIGSDKLISIIIEPIKNHLSGFISIWVFSLIFYLVFSRMRELVCTVVCPYGRLQGVLLDNQSIIVAYDYERGEPRKKINKEENIQSGGDCIDCKLCVQVCPTGIDIRNGTQLECVNCTACIDACDMVMVKINRPLRLIGFKSETEIKDKTGFKISKRIYGYSAILVILTIILSFLIIRRTDVQTTILRASGTLYQIRDKNQTVSNLYTAEMVNKTGKAIEFEIIPDDKNAQIQYIQKSNMIAYGSSVKVTFFVIMPLKTIKEYKSKISFKLLFKGKIVDRFETTFIAPSNN</sequence>
<keyword evidence="10" id="KW-1185">Reference proteome</keyword>
<dbReference type="Pfam" id="PF12801">
    <property type="entry name" value="Fer4_5"/>
    <property type="match status" value="1"/>
</dbReference>
<keyword evidence="1" id="KW-0813">Transport</keyword>
<evidence type="ECO:0000256" key="4">
    <source>
        <dbReference type="ARBA" id="ARBA00022982"/>
    </source>
</evidence>
<organism evidence="9 10">
    <name type="scientific">Pedobacter ginsengisoli</name>
    <dbReference type="NCBI Taxonomy" id="363852"/>
    <lineage>
        <taxon>Bacteria</taxon>
        <taxon>Pseudomonadati</taxon>
        <taxon>Bacteroidota</taxon>
        <taxon>Sphingobacteriia</taxon>
        <taxon>Sphingobacteriales</taxon>
        <taxon>Sphingobacteriaceae</taxon>
        <taxon>Pedobacter</taxon>
    </lineage>
</organism>
<keyword evidence="7" id="KW-1133">Transmembrane helix</keyword>
<dbReference type="PANTHER" id="PTHR30176:SF3">
    <property type="entry name" value="FERREDOXIN-TYPE PROTEIN NAPH"/>
    <property type="match status" value="1"/>
</dbReference>
<dbReference type="Proteomes" id="UP000223749">
    <property type="component" value="Chromosome"/>
</dbReference>
<keyword evidence="2" id="KW-0004">4Fe-4S</keyword>
<gene>
    <name evidence="9" type="primary">ccoG</name>
    <name evidence="9" type="ORF">CPT03_06420</name>
</gene>
<evidence type="ECO:0000256" key="5">
    <source>
        <dbReference type="ARBA" id="ARBA00023004"/>
    </source>
</evidence>
<dbReference type="KEGG" id="pgs:CPT03_06420"/>
<evidence type="ECO:0000256" key="1">
    <source>
        <dbReference type="ARBA" id="ARBA00022448"/>
    </source>
</evidence>
<protein>
    <submittedName>
        <fullName evidence="9">Cytochrome c oxidase accessory protein CcoG</fullName>
    </submittedName>
</protein>
<dbReference type="Pfam" id="PF11614">
    <property type="entry name" value="FixG_C"/>
    <property type="match status" value="1"/>
</dbReference>
<dbReference type="InterPro" id="IPR014116">
    <property type="entry name" value="Cyt_c_oxidase_cbb3_FixG"/>
</dbReference>
<dbReference type="GO" id="GO:0005886">
    <property type="term" value="C:plasma membrane"/>
    <property type="evidence" value="ECO:0007669"/>
    <property type="project" value="TreeGrafter"/>
</dbReference>
<dbReference type="GO" id="GO:0046872">
    <property type="term" value="F:metal ion binding"/>
    <property type="evidence" value="ECO:0007669"/>
    <property type="project" value="UniProtKB-KW"/>
</dbReference>
<keyword evidence="7" id="KW-0812">Transmembrane</keyword>
<dbReference type="InterPro" id="IPR032879">
    <property type="entry name" value="FixG_C"/>
</dbReference>
<dbReference type="PANTHER" id="PTHR30176">
    <property type="entry name" value="FERREDOXIN-TYPE PROTEIN NAPH"/>
    <property type="match status" value="1"/>
</dbReference>